<evidence type="ECO:0000259" key="8">
    <source>
        <dbReference type="PROSITE" id="PS50222"/>
    </source>
</evidence>
<dbReference type="OrthoDB" id="191686at2759"/>
<feature type="domain" description="EF-hand" evidence="8">
    <location>
        <begin position="166"/>
        <end position="201"/>
    </location>
</feature>
<evidence type="ECO:0000256" key="4">
    <source>
        <dbReference type="ARBA" id="ARBA00022737"/>
    </source>
</evidence>
<dbReference type="CDD" id="cd00051">
    <property type="entry name" value="EFh"/>
    <property type="match status" value="2"/>
</dbReference>
<dbReference type="InterPro" id="IPR011992">
    <property type="entry name" value="EF-hand-dom_pair"/>
</dbReference>
<dbReference type="GO" id="GO:0005509">
    <property type="term" value="F:calcium ion binding"/>
    <property type="evidence" value="ECO:0007669"/>
    <property type="project" value="InterPro"/>
</dbReference>
<dbReference type="PANTHER" id="PTHR23055:SF178">
    <property type="entry name" value="NEUROCALCIN HOMOLOG"/>
    <property type="match status" value="1"/>
</dbReference>
<keyword evidence="4" id="KW-0677">Repeat</keyword>
<evidence type="ECO:0000256" key="5">
    <source>
        <dbReference type="ARBA" id="ARBA00022837"/>
    </source>
</evidence>
<sequence length="301" mass="34115">MNAASVCLVIVTLDFTPEDQRSRLENFGLPTSLISSQLLPRMPYFGTDAQSSNVPLGVKARSPKFKRMRDLEATLDMGTCLSCLDLEQDLRPEAPTASPGSGMGQPGSKLPKEKVRALQRKVSFSEKEIQDWWREFLRSARRTAGKGRFLTEQEFVQVYNSVYPGDGHDFAHHIFRTFDKSGNGHVDFHEFLIGMYSSGSTKPETRLRWAFELYDINQTGFITKKDMEEIIRSVMKMLNPALSSRDSGYAETMANDLFGQLDRNRNSRISWDEFRDGAMRCSLVVDLLQCAPPGEDDEVFQ</sequence>
<dbReference type="AlphaFoldDB" id="A0A2T7NNK4"/>
<dbReference type="SUPFAM" id="SSF47473">
    <property type="entry name" value="EF-hand"/>
    <property type="match status" value="1"/>
</dbReference>
<dbReference type="Pfam" id="PF13202">
    <property type="entry name" value="EF-hand_5"/>
    <property type="match status" value="1"/>
</dbReference>
<evidence type="ECO:0000313" key="9">
    <source>
        <dbReference type="EMBL" id="PVD22755.1"/>
    </source>
</evidence>
<comment type="caution">
    <text evidence="9">The sequence shown here is derived from an EMBL/GenBank/DDBJ whole genome shotgun (WGS) entry which is preliminary data.</text>
</comment>
<proteinExistence type="inferred from homology"/>
<reference evidence="9 10" key="1">
    <citation type="submission" date="2018-04" db="EMBL/GenBank/DDBJ databases">
        <title>The genome of golden apple snail Pomacea canaliculata provides insight into stress tolerance and invasive adaptation.</title>
        <authorList>
            <person name="Liu C."/>
            <person name="Liu B."/>
            <person name="Ren Y."/>
            <person name="Zhang Y."/>
            <person name="Wang H."/>
            <person name="Li S."/>
            <person name="Jiang F."/>
            <person name="Yin L."/>
            <person name="Zhang G."/>
            <person name="Qian W."/>
            <person name="Fan W."/>
        </authorList>
    </citation>
    <scope>NUCLEOTIDE SEQUENCE [LARGE SCALE GENOMIC DNA]</scope>
    <source>
        <strain evidence="9">SZHN2017</strain>
        <tissue evidence="9">Muscle</tissue>
    </source>
</reference>
<keyword evidence="5" id="KW-0106">Calcium</keyword>
<dbReference type="Pfam" id="PF13499">
    <property type="entry name" value="EF-hand_7"/>
    <property type="match status" value="1"/>
</dbReference>
<dbReference type="STRING" id="400727.A0A2T7NNK4"/>
<dbReference type="PRINTS" id="PR00450">
    <property type="entry name" value="RECOVERIN"/>
</dbReference>
<dbReference type="Gene3D" id="1.10.238.10">
    <property type="entry name" value="EF-hand"/>
    <property type="match status" value="1"/>
</dbReference>
<keyword evidence="3" id="KW-0479">Metal-binding</keyword>
<dbReference type="PANTHER" id="PTHR23055">
    <property type="entry name" value="CALCIUM BINDING PROTEINS"/>
    <property type="match status" value="1"/>
</dbReference>
<dbReference type="PROSITE" id="PS00018">
    <property type="entry name" value="EF_HAND_1"/>
    <property type="match status" value="2"/>
</dbReference>
<dbReference type="Proteomes" id="UP000245119">
    <property type="component" value="Linkage Group LG10"/>
</dbReference>
<organism evidence="9 10">
    <name type="scientific">Pomacea canaliculata</name>
    <name type="common">Golden apple snail</name>
    <dbReference type="NCBI Taxonomy" id="400727"/>
    <lineage>
        <taxon>Eukaryota</taxon>
        <taxon>Metazoa</taxon>
        <taxon>Spiralia</taxon>
        <taxon>Lophotrochozoa</taxon>
        <taxon>Mollusca</taxon>
        <taxon>Gastropoda</taxon>
        <taxon>Caenogastropoda</taxon>
        <taxon>Architaenioglossa</taxon>
        <taxon>Ampullarioidea</taxon>
        <taxon>Ampullariidae</taxon>
        <taxon>Pomacea</taxon>
    </lineage>
</organism>
<gene>
    <name evidence="9" type="ORF">C0Q70_16011</name>
</gene>
<protein>
    <recommendedName>
        <fullName evidence="8">EF-hand domain-containing protein</fullName>
    </recommendedName>
</protein>
<dbReference type="InterPro" id="IPR002048">
    <property type="entry name" value="EF_hand_dom"/>
</dbReference>
<feature type="domain" description="EF-hand" evidence="8">
    <location>
        <begin position="202"/>
        <end position="237"/>
    </location>
</feature>
<evidence type="ECO:0000256" key="2">
    <source>
        <dbReference type="ARBA" id="ARBA00022707"/>
    </source>
</evidence>
<feature type="domain" description="EF-hand" evidence="8">
    <location>
        <begin position="249"/>
        <end position="284"/>
    </location>
</feature>
<keyword evidence="10" id="KW-1185">Reference proteome</keyword>
<evidence type="ECO:0000256" key="7">
    <source>
        <dbReference type="SAM" id="MobiDB-lite"/>
    </source>
</evidence>
<keyword evidence="6" id="KW-0449">Lipoprotein</keyword>
<name>A0A2T7NNK4_POMCA</name>
<evidence type="ECO:0000313" key="10">
    <source>
        <dbReference type="Proteomes" id="UP000245119"/>
    </source>
</evidence>
<evidence type="ECO:0000256" key="3">
    <source>
        <dbReference type="ARBA" id="ARBA00022723"/>
    </source>
</evidence>
<dbReference type="PROSITE" id="PS50222">
    <property type="entry name" value="EF_HAND_2"/>
    <property type="match status" value="3"/>
</dbReference>
<feature type="region of interest" description="Disordered" evidence="7">
    <location>
        <begin position="91"/>
        <end position="112"/>
    </location>
</feature>
<accession>A0A2T7NNK4</accession>
<keyword evidence="2" id="KW-0519">Myristate</keyword>
<dbReference type="InterPro" id="IPR028846">
    <property type="entry name" value="Recoverin"/>
</dbReference>
<comment type="similarity">
    <text evidence="1">Belongs to the recoverin family.</text>
</comment>
<dbReference type="InterPro" id="IPR018247">
    <property type="entry name" value="EF_Hand_1_Ca_BS"/>
</dbReference>
<dbReference type="EMBL" id="PZQS01000010">
    <property type="protein sequence ID" value="PVD22755.1"/>
    <property type="molecule type" value="Genomic_DNA"/>
</dbReference>
<dbReference type="SMART" id="SM00054">
    <property type="entry name" value="EFh"/>
    <property type="match status" value="3"/>
</dbReference>
<evidence type="ECO:0000256" key="6">
    <source>
        <dbReference type="ARBA" id="ARBA00023288"/>
    </source>
</evidence>
<evidence type="ECO:0000256" key="1">
    <source>
        <dbReference type="ARBA" id="ARBA00006049"/>
    </source>
</evidence>